<evidence type="ECO:0000313" key="3">
    <source>
        <dbReference type="Proteomes" id="UP000680279"/>
    </source>
</evidence>
<dbReference type="Pfam" id="PF09951">
    <property type="entry name" value="Imm33"/>
    <property type="match status" value="1"/>
</dbReference>
<reference evidence="2 3" key="1">
    <citation type="submission" date="2021-03" db="EMBL/GenBank/DDBJ databases">
        <title>Antimicrobial resistance genes in bacteria isolated from Japanese honey, and their potential for conferring macrolide and lincosamide resistance in the American foulbrood pathogen Paenibacillus larvae.</title>
        <authorList>
            <person name="Okamoto M."/>
            <person name="Kumagai M."/>
            <person name="Kanamori H."/>
            <person name="Takamatsu D."/>
        </authorList>
    </citation>
    <scope>NUCLEOTIDE SEQUENCE [LARGE SCALE GENOMIC DNA]</scope>
    <source>
        <strain evidence="2 3">J1TS3</strain>
    </source>
</reference>
<dbReference type="EMBL" id="BOQT01000007">
    <property type="protein sequence ID" value="GIN21168.1"/>
    <property type="molecule type" value="Genomic_DNA"/>
</dbReference>
<dbReference type="PANTHER" id="PTHR38743">
    <property type="entry name" value="SIMILAR TO GLYOXYLASE I FAMILY PROTEIN"/>
    <property type="match status" value="1"/>
</dbReference>
<dbReference type="PANTHER" id="PTHR38743:SF2">
    <property type="entry name" value="DUF2185 DOMAIN-CONTAINING PROTEIN"/>
    <property type="match status" value="1"/>
</dbReference>
<evidence type="ECO:0000313" key="2">
    <source>
        <dbReference type="EMBL" id="GIN21168.1"/>
    </source>
</evidence>
<proteinExistence type="predicted"/>
<gene>
    <name evidence="2" type="ORF">J1TS3_23020</name>
</gene>
<protein>
    <recommendedName>
        <fullName evidence="1">Immunity protein Imm33 domain-containing protein</fullName>
    </recommendedName>
</protein>
<dbReference type="InterPro" id="IPR018689">
    <property type="entry name" value="Imm33_dom"/>
</dbReference>
<comment type="caution">
    <text evidence="2">The sequence shown here is derived from an EMBL/GenBank/DDBJ whole genome shotgun (WGS) entry which is preliminary data.</text>
</comment>
<sequence>MWVEITDKKFLGNKFVGVLTNQPVYINSLNAGDIIEFEPKHIARVMIKRNAPRWSELGDKMALVSKKCLEKDGVVRWMYREQPECEEDSGWRLFNGDESEDYNSNTNNIKIINIYYLVDKDPSLFVPF</sequence>
<organism evidence="2 3">
    <name type="scientific">Siminovitchia fordii</name>
    <dbReference type="NCBI Taxonomy" id="254759"/>
    <lineage>
        <taxon>Bacteria</taxon>
        <taxon>Bacillati</taxon>
        <taxon>Bacillota</taxon>
        <taxon>Bacilli</taxon>
        <taxon>Bacillales</taxon>
        <taxon>Bacillaceae</taxon>
        <taxon>Siminovitchia</taxon>
    </lineage>
</organism>
<dbReference type="Proteomes" id="UP000680279">
    <property type="component" value="Unassembled WGS sequence"/>
</dbReference>
<feature type="domain" description="Immunity protein Imm33" evidence="1">
    <location>
        <begin position="63"/>
        <end position="124"/>
    </location>
</feature>
<name>A0ABQ4K7P0_9BACI</name>
<evidence type="ECO:0000259" key="1">
    <source>
        <dbReference type="Pfam" id="PF09951"/>
    </source>
</evidence>
<keyword evidence="3" id="KW-1185">Reference proteome</keyword>
<accession>A0ABQ4K7P0</accession>
<dbReference type="RefSeq" id="WP_212963035.1">
    <property type="nucleotide sequence ID" value="NZ_BOQT01000007.1"/>
</dbReference>